<dbReference type="InterPro" id="IPR058626">
    <property type="entry name" value="MdtA-like_b-barrel"/>
</dbReference>
<organism evidence="8 9">
    <name type="scientific">Methylotuvimicrobium buryatense</name>
    <name type="common">Methylomicrobium buryatense</name>
    <dbReference type="NCBI Taxonomy" id="95641"/>
    <lineage>
        <taxon>Bacteria</taxon>
        <taxon>Pseudomonadati</taxon>
        <taxon>Pseudomonadota</taxon>
        <taxon>Gammaproteobacteria</taxon>
        <taxon>Methylococcales</taxon>
        <taxon>Methylococcaceae</taxon>
        <taxon>Methylotuvimicrobium</taxon>
    </lineage>
</organism>
<evidence type="ECO:0000259" key="7">
    <source>
        <dbReference type="Pfam" id="PF25967"/>
    </source>
</evidence>
<dbReference type="GO" id="GO:0022857">
    <property type="term" value="F:transmembrane transporter activity"/>
    <property type="evidence" value="ECO:0007669"/>
    <property type="project" value="InterPro"/>
</dbReference>
<feature type="domain" description="Multidrug resistance protein MdtA-like beta-barrel" evidence="6">
    <location>
        <begin position="236"/>
        <end position="321"/>
    </location>
</feature>
<dbReference type="InterPro" id="IPR006143">
    <property type="entry name" value="RND_pump_MFP"/>
</dbReference>
<dbReference type="Pfam" id="PF25944">
    <property type="entry name" value="Beta-barrel_RND"/>
    <property type="match status" value="1"/>
</dbReference>
<keyword evidence="3" id="KW-0175">Coiled coil</keyword>
<reference evidence="9" key="1">
    <citation type="journal article" date="2019" name="J. Bacteriol.">
        <title>A Mutagenic Screen Identifies a TonB-Dependent Receptor Required for the Lanthanide Metal Switch in the Type I Methanotroph 'Methylotuvimicrobium buryatense' 5GB1C.</title>
        <authorList>
            <person name="Groom J.D."/>
            <person name="Ford S.M."/>
            <person name="Pesesky M.W."/>
            <person name="Lidstrom M.E."/>
        </authorList>
    </citation>
    <scope>NUCLEOTIDE SEQUENCE [LARGE SCALE GENOMIC DNA]</scope>
    <source>
        <strain evidence="9">5GB1C</strain>
    </source>
</reference>
<dbReference type="RefSeq" id="WP_017839488.1">
    <property type="nucleotide sequence ID" value="NZ_CP035467.1"/>
</dbReference>
<comment type="similarity">
    <text evidence="2">Belongs to the membrane fusion protein (MFP) (TC 8.A.1) family.</text>
</comment>
<evidence type="ECO:0000259" key="4">
    <source>
        <dbReference type="Pfam" id="PF25876"/>
    </source>
</evidence>
<dbReference type="InterPro" id="IPR058627">
    <property type="entry name" value="MdtA-like_C"/>
</dbReference>
<feature type="domain" description="Multidrug resistance protein MdtA-like C-terminal permuted SH3" evidence="7">
    <location>
        <begin position="327"/>
        <end position="387"/>
    </location>
</feature>
<sequence length="404" mass="44057">MNPKTEPALAIYRPSVNEVSLTSGGNIPSLSPSLLAFWVITVIAIALTGCGDTAEIQAPPAAKVKIAHPLSRDVTEWDEFTGRIEAIEAVEVRARVGGHLEKVNFFAGENVKKGDLLFTIDPKPYQAQLNLAQAELERAKSKRELAQNDLERAENLLKAKAISIEEYDGRSKGLREASAAVQAAEANVYRAKLDLEYTRIHAPIDGRVGRELITTGNLVNGGGAATLLTHIVSIDPVYVYIDADERSVLKYKRQLSGRENLQGMPMQLNLTDESDFPHRGTLDYIAPSADTDTGTVTLRGVFENTHNLLSPGFFARVRIQGGAPYPALLLPDRAIGTDQAQRFVWVLNQDDQAEYRKVIPGARIDGLRVISEGLTAEDKVVIEGQQKVWPGAKVAPELVTFGGE</sequence>
<dbReference type="OrthoDB" id="9816569at2"/>
<protein>
    <submittedName>
        <fullName evidence="8">Efflux RND transporter periplasmic adaptor subunit</fullName>
    </submittedName>
</protein>
<evidence type="ECO:0000313" key="9">
    <source>
        <dbReference type="Proteomes" id="UP000305881"/>
    </source>
</evidence>
<dbReference type="Gene3D" id="2.40.50.100">
    <property type="match status" value="1"/>
</dbReference>
<accession>A0A4P9UMU8</accession>
<dbReference type="EMBL" id="CP035467">
    <property type="protein sequence ID" value="QCW82672.1"/>
    <property type="molecule type" value="Genomic_DNA"/>
</dbReference>
<dbReference type="Pfam" id="PF25876">
    <property type="entry name" value="HH_MFP_RND"/>
    <property type="match status" value="1"/>
</dbReference>
<dbReference type="SUPFAM" id="SSF111369">
    <property type="entry name" value="HlyD-like secretion proteins"/>
    <property type="match status" value="1"/>
</dbReference>
<dbReference type="Gene3D" id="1.10.287.470">
    <property type="entry name" value="Helix hairpin bin"/>
    <property type="match status" value="1"/>
</dbReference>
<dbReference type="KEGG" id="mbur:EQU24_10820"/>
<dbReference type="NCBIfam" id="TIGR01730">
    <property type="entry name" value="RND_mfp"/>
    <property type="match status" value="1"/>
</dbReference>
<dbReference type="STRING" id="675511.GCA_000341735_00869"/>
<feature type="domain" description="Multidrug resistance protein MdtA-like barrel-sandwich hybrid" evidence="5">
    <location>
        <begin position="89"/>
        <end position="229"/>
    </location>
</feature>
<dbReference type="Pfam" id="PF25917">
    <property type="entry name" value="BSH_RND"/>
    <property type="match status" value="1"/>
</dbReference>
<evidence type="ECO:0000259" key="6">
    <source>
        <dbReference type="Pfam" id="PF25944"/>
    </source>
</evidence>
<dbReference type="FunFam" id="2.40.420.20:FF:000001">
    <property type="entry name" value="Efflux RND transporter periplasmic adaptor subunit"/>
    <property type="match status" value="1"/>
</dbReference>
<dbReference type="GO" id="GO:0005886">
    <property type="term" value="C:plasma membrane"/>
    <property type="evidence" value="ECO:0007669"/>
    <property type="project" value="UniProtKB-SubCell"/>
</dbReference>
<comment type="subcellular location">
    <subcellularLocation>
        <location evidence="1">Cell inner membrane</location>
        <topology evidence="1">Lipid-anchor</topology>
    </subcellularLocation>
</comment>
<evidence type="ECO:0000256" key="1">
    <source>
        <dbReference type="ARBA" id="ARBA00004519"/>
    </source>
</evidence>
<dbReference type="Proteomes" id="UP000305881">
    <property type="component" value="Chromosome"/>
</dbReference>
<proteinExistence type="inferred from homology"/>
<evidence type="ECO:0000259" key="5">
    <source>
        <dbReference type="Pfam" id="PF25917"/>
    </source>
</evidence>
<feature type="coiled-coil region" evidence="3">
    <location>
        <begin position="129"/>
        <end position="163"/>
    </location>
</feature>
<keyword evidence="9" id="KW-1185">Reference proteome</keyword>
<gene>
    <name evidence="8" type="ORF">EQU24_10820</name>
</gene>
<dbReference type="GO" id="GO:0046677">
    <property type="term" value="P:response to antibiotic"/>
    <property type="evidence" value="ECO:0007669"/>
    <property type="project" value="TreeGrafter"/>
</dbReference>
<dbReference type="Gene3D" id="2.40.30.170">
    <property type="match status" value="1"/>
</dbReference>
<dbReference type="AlphaFoldDB" id="A0A4P9UMU8"/>
<name>A0A4P9UMU8_METBY</name>
<dbReference type="InterPro" id="IPR058624">
    <property type="entry name" value="MdtA-like_HH"/>
</dbReference>
<dbReference type="Pfam" id="PF25967">
    <property type="entry name" value="RND-MFP_C"/>
    <property type="match status" value="1"/>
</dbReference>
<evidence type="ECO:0000313" key="8">
    <source>
        <dbReference type="EMBL" id="QCW82672.1"/>
    </source>
</evidence>
<dbReference type="Gene3D" id="2.40.420.20">
    <property type="match status" value="1"/>
</dbReference>
<dbReference type="PANTHER" id="PTHR30158:SF10">
    <property type="entry name" value="CATION EFFLUX PUMP"/>
    <property type="match status" value="1"/>
</dbReference>
<feature type="domain" description="Multidrug resistance protein MdtA-like alpha-helical hairpin" evidence="4">
    <location>
        <begin position="129"/>
        <end position="198"/>
    </location>
</feature>
<evidence type="ECO:0000256" key="3">
    <source>
        <dbReference type="SAM" id="Coils"/>
    </source>
</evidence>
<evidence type="ECO:0000256" key="2">
    <source>
        <dbReference type="ARBA" id="ARBA00009477"/>
    </source>
</evidence>
<dbReference type="PANTHER" id="PTHR30158">
    <property type="entry name" value="ACRA/E-RELATED COMPONENT OF DRUG EFFLUX TRANSPORTER"/>
    <property type="match status" value="1"/>
</dbReference>
<dbReference type="InterPro" id="IPR058625">
    <property type="entry name" value="MdtA-like_BSH"/>
</dbReference>